<evidence type="ECO:0000256" key="9">
    <source>
        <dbReference type="HAMAP-Rule" id="MF_00236"/>
    </source>
</evidence>
<dbReference type="PANTHER" id="PTHR42982:SF1">
    <property type="entry name" value="SEC-INDEPENDENT PROTEIN TRANSLOCASE PROTEIN TATA"/>
    <property type="match status" value="1"/>
</dbReference>
<dbReference type="EMBL" id="JAUSUQ010000008">
    <property type="protein sequence ID" value="MDQ0339621.1"/>
    <property type="molecule type" value="Genomic_DNA"/>
</dbReference>
<keyword evidence="4 9" id="KW-0812">Transmembrane</keyword>
<keyword evidence="2 9" id="KW-0813">Transport</keyword>
<keyword evidence="8 9" id="KW-0472">Membrane</keyword>
<comment type="caution">
    <text evidence="11">The sequence shown here is derived from an EMBL/GenBank/DDBJ whole genome shotgun (WGS) entry which is preliminary data.</text>
</comment>
<dbReference type="RefSeq" id="WP_307339870.1">
    <property type="nucleotide sequence ID" value="NZ_JAUSUQ010000008.1"/>
</dbReference>
<evidence type="ECO:0000256" key="5">
    <source>
        <dbReference type="ARBA" id="ARBA00022927"/>
    </source>
</evidence>
<dbReference type="InterPro" id="IPR003369">
    <property type="entry name" value="TatA/B/E"/>
</dbReference>
<accession>A0ABU0CT82</accession>
<organism evidence="11 12">
    <name type="scientific">Caldalkalibacillus uzonensis</name>
    <dbReference type="NCBI Taxonomy" id="353224"/>
    <lineage>
        <taxon>Bacteria</taxon>
        <taxon>Bacillati</taxon>
        <taxon>Bacillota</taxon>
        <taxon>Bacilli</taxon>
        <taxon>Bacillales</taxon>
        <taxon>Bacillaceae</taxon>
        <taxon>Caldalkalibacillus</taxon>
    </lineage>
</organism>
<gene>
    <name evidence="9" type="primary">tatA</name>
    <name evidence="11" type="ORF">J2S00_002409</name>
</gene>
<feature type="region of interest" description="Disordered" evidence="10">
    <location>
        <begin position="45"/>
        <end position="67"/>
    </location>
</feature>
<keyword evidence="6 9" id="KW-1133">Transmembrane helix</keyword>
<dbReference type="Proteomes" id="UP001232445">
    <property type="component" value="Unassembled WGS sequence"/>
</dbReference>
<comment type="subunit">
    <text evidence="9">Forms a complex with TatC.</text>
</comment>
<comment type="similarity">
    <text evidence="9">Belongs to the TatA/E family.</text>
</comment>
<dbReference type="HAMAP" id="MF_00236">
    <property type="entry name" value="TatA_E"/>
    <property type="match status" value="1"/>
</dbReference>
<comment type="subcellular location">
    <subcellularLocation>
        <location evidence="1 9">Cell membrane</location>
        <topology evidence="1 9">Single-pass membrane protein</topology>
    </subcellularLocation>
</comment>
<reference evidence="11 12" key="1">
    <citation type="submission" date="2023-07" db="EMBL/GenBank/DDBJ databases">
        <title>Genomic Encyclopedia of Type Strains, Phase IV (KMG-IV): sequencing the most valuable type-strain genomes for metagenomic binning, comparative biology and taxonomic classification.</title>
        <authorList>
            <person name="Goeker M."/>
        </authorList>
    </citation>
    <scope>NUCLEOTIDE SEQUENCE [LARGE SCALE GENOMIC DNA]</scope>
    <source>
        <strain evidence="11 12">DSM 17740</strain>
    </source>
</reference>
<protein>
    <recommendedName>
        <fullName evidence="9">Sec-independent protein translocase protein TatA</fullName>
    </recommendedName>
</protein>
<evidence type="ECO:0000256" key="8">
    <source>
        <dbReference type="ARBA" id="ARBA00023136"/>
    </source>
</evidence>
<evidence type="ECO:0000256" key="1">
    <source>
        <dbReference type="ARBA" id="ARBA00004162"/>
    </source>
</evidence>
<evidence type="ECO:0000313" key="12">
    <source>
        <dbReference type="Proteomes" id="UP001232445"/>
    </source>
</evidence>
<dbReference type="InterPro" id="IPR006312">
    <property type="entry name" value="TatA/E"/>
</dbReference>
<evidence type="ECO:0000256" key="7">
    <source>
        <dbReference type="ARBA" id="ARBA00023010"/>
    </source>
</evidence>
<dbReference type="Pfam" id="PF02416">
    <property type="entry name" value="TatA_B_E"/>
    <property type="match status" value="1"/>
</dbReference>
<evidence type="ECO:0000256" key="2">
    <source>
        <dbReference type="ARBA" id="ARBA00022448"/>
    </source>
</evidence>
<keyword evidence="5 9" id="KW-0653">Protein transport</keyword>
<keyword evidence="12" id="KW-1185">Reference proteome</keyword>
<comment type="function">
    <text evidence="9">Part of the twin-arginine translocation (Tat) system that transports large folded proteins containing a characteristic twin-arginine motif in their signal peptide across membranes. TatA could form the protein-conducting channel of the Tat system.</text>
</comment>
<keyword evidence="3 9" id="KW-1003">Cell membrane</keyword>
<feature type="compositionally biased region" description="Basic and acidic residues" evidence="10">
    <location>
        <begin position="52"/>
        <end position="67"/>
    </location>
</feature>
<evidence type="ECO:0000256" key="3">
    <source>
        <dbReference type="ARBA" id="ARBA00022475"/>
    </source>
</evidence>
<evidence type="ECO:0000256" key="6">
    <source>
        <dbReference type="ARBA" id="ARBA00022989"/>
    </source>
</evidence>
<name>A0ABU0CT82_9BACI</name>
<dbReference type="PRINTS" id="PR01506">
    <property type="entry name" value="TATBPROTEIN"/>
</dbReference>
<sequence length="67" mass="7421">MLSNIGFPELLIILVIALIVFGPHKLPELGRAAGKTIREFKTTVNGMLEQEAPTKSKQETEETKERG</sequence>
<dbReference type="NCBIfam" id="TIGR01411">
    <property type="entry name" value="tatAE"/>
    <property type="match status" value="1"/>
</dbReference>
<evidence type="ECO:0000256" key="10">
    <source>
        <dbReference type="SAM" id="MobiDB-lite"/>
    </source>
</evidence>
<evidence type="ECO:0000313" key="11">
    <source>
        <dbReference type="EMBL" id="MDQ0339621.1"/>
    </source>
</evidence>
<dbReference type="PANTHER" id="PTHR42982">
    <property type="entry name" value="SEC-INDEPENDENT PROTEIN TRANSLOCASE PROTEIN TATA"/>
    <property type="match status" value="1"/>
</dbReference>
<keyword evidence="7 9" id="KW-0811">Translocation</keyword>
<evidence type="ECO:0000256" key="4">
    <source>
        <dbReference type="ARBA" id="ARBA00022692"/>
    </source>
</evidence>
<proteinExistence type="inferred from homology"/>
<dbReference type="Gene3D" id="1.20.5.3310">
    <property type="match status" value="1"/>
</dbReference>
<dbReference type="NCBIfam" id="NF011430">
    <property type="entry name" value="PRK14861.1"/>
    <property type="match status" value="1"/>
</dbReference>